<dbReference type="Pfam" id="PF00132">
    <property type="entry name" value="Hexapep"/>
    <property type="match status" value="1"/>
</dbReference>
<evidence type="ECO:0000256" key="3">
    <source>
        <dbReference type="ARBA" id="ARBA00022679"/>
    </source>
</evidence>
<dbReference type="InterPro" id="IPR001451">
    <property type="entry name" value="Hexapep"/>
</dbReference>
<dbReference type="PANTHER" id="PTHR43378:SF2">
    <property type="entry name" value="UDP-3-O-ACYLGLUCOSAMINE N-ACYLTRANSFERASE 1, MITOCHONDRIAL-RELATED"/>
    <property type="match status" value="1"/>
</dbReference>
<gene>
    <name evidence="7 10" type="primary">lpxD</name>
    <name evidence="10" type="ORF">HUF19_12350</name>
</gene>
<dbReference type="InterPro" id="IPR007691">
    <property type="entry name" value="LpxD"/>
</dbReference>
<keyword evidence="2 7" id="KW-0441">Lipid A biosynthesis</keyword>
<dbReference type="Gene3D" id="2.160.10.10">
    <property type="entry name" value="Hexapeptide repeat proteins"/>
    <property type="match status" value="1"/>
</dbReference>
<comment type="catalytic activity">
    <reaction evidence="7">
        <text>a UDP-3-O-[(3R)-3-hydroxyacyl]-alpha-D-glucosamine + a (3R)-hydroxyacyl-[ACP] = a UDP-2-N,3-O-bis[(3R)-3-hydroxyacyl]-alpha-D-glucosamine + holo-[ACP] + H(+)</text>
        <dbReference type="Rhea" id="RHEA:53836"/>
        <dbReference type="Rhea" id="RHEA-COMP:9685"/>
        <dbReference type="Rhea" id="RHEA-COMP:9945"/>
        <dbReference type="ChEBI" id="CHEBI:15378"/>
        <dbReference type="ChEBI" id="CHEBI:64479"/>
        <dbReference type="ChEBI" id="CHEBI:78827"/>
        <dbReference type="ChEBI" id="CHEBI:137740"/>
        <dbReference type="ChEBI" id="CHEBI:137748"/>
        <dbReference type="EC" id="2.3.1.191"/>
    </reaction>
</comment>
<dbReference type="CDD" id="cd03352">
    <property type="entry name" value="LbH_LpxD"/>
    <property type="match status" value="1"/>
</dbReference>
<dbReference type="HAMAP" id="MF_00523">
    <property type="entry name" value="LpxD"/>
    <property type="match status" value="1"/>
</dbReference>
<feature type="domain" description="UDP-3-O-[3-hydroxymyristoyl] glucosamine N-acyltransferase non-repeat region" evidence="8">
    <location>
        <begin position="23"/>
        <end position="89"/>
    </location>
</feature>
<reference evidence="11" key="1">
    <citation type="submission" date="2020-06" db="EMBL/GenBank/DDBJ databases">
        <title>Thalassolituus marinus alknpb1M-1, a hydrocarbon-degrading bacterium isolated from the deep-sea overlying water using an in-situ strategy from the South China Sea basin.</title>
        <authorList>
            <person name="Dong C."/>
            <person name="Chen Y."/>
            <person name="Shao Z."/>
        </authorList>
    </citation>
    <scope>NUCLEOTIDE SEQUENCE [LARGE SCALE GENOMIC DNA]</scope>
    <source>
        <strain evidence="11">alknpb1M-1</strain>
    </source>
</reference>
<dbReference type="Pfam" id="PF25087">
    <property type="entry name" value="GMPPB_C"/>
    <property type="match status" value="1"/>
</dbReference>
<evidence type="ECO:0000256" key="2">
    <source>
        <dbReference type="ARBA" id="ARBA00022556"/>
    </source>
</evidence>
<keyword evidence="6 7" id="KW-0012">Acyltransferase</keyword>
<evidence type="ECO:0000313" key="11">
    <source>
        <dbReference type="Proteomes" id="UP001065322"/>
    </source>
</evidence>
<comment type="similarity">
    <text evidence="7">Belongs to the transferase hexapeptide repeat family. LpxD subfamily.</text>
</comment>
<evidence type="ECO:0000313" key="10">
    <source>
        <dbReference type="EMBL" id="UXD88168.1"/>
    </source>
</evidence>
<dbReference type="InterPro" id="IPR011004">
    <property type="entry name" value="Trimer_LpxA-like_sf"/>
</dbReference>
<comment type="function">
    <text evidence="7">Catalyzes the N-acylation of UDP-3-O-acylglucosamine using 3-hydroxyacyl-ACP as the acyl donor. Is involved in the biosynthesis of lipid A, a phosphorylated glycolipid that anchors the lipopolysaccharide to the outer membrane of the cell.</text>
</comment>
<feature type="domain" description="Mannose-1-phosphate guanyltransferase C-terminal" evidence="9">
    <location>
        <begin position="101"/>
        <end position="179"/>
    </location>
</feature>
<dbReference type="InterPro" id="IPR056729">
    <property type="entry name" value="GMPPB_C"/>
</dbReference>
<keyword evidence="11" id="KW-1185">Reference proteome</keyword>
<evidence type="ECO:0000259" key="9">
    <source>
        <dbReference type="Pfam" id="PF25087"/>
    </source>
</evidence>
<accession>A0ABY6ABD2</accession>
<evidence type="ECO:0000256" key="6">
    <source>
        <dbReference type="ARBA" id="ARBA00023315"/>
    </source>
</evidence>
<keyword evidence="3 7" id="KW-0808">Transferase</keyword>
<dbReference type="InterPro" id="IPR020573">
    <property type="entry name" value="UDP_GlcNAc_AcTrfase_non-rep"/>
</dbReference>
<evidence type="ECO:0000256" key="4">
    <source>
        <dbReference type="ARBA" id="ARBA00022737"/>
    </source>
</evidence>
<dbReference type="Gene3D" id="3.40.1390.10">
    <property type="entry name" value="MurE/MurF, N-terminal domain"/>
    <property type="match status" value="1"/>
</dbReference>
<dbReference type="Gene3D" id="1.20.5.170">
    <property type="match status" value="1"/>
</dbReference>
<dbReference type="RefSeq" id="WP_366516510.1">
    <property type="nucleotide sequence ID" value="NZ_CP054475.1"/>
</dbReference>
<dbReference type="Proteomes" id="UP001065322">
    <property type="component" value="Chromosome"/>
</dbReference>
<dbReference type="SUPFAM" id="SSF51161">
    <property type="entry name" value="Trimeric LpxA-like enzymes"/>
    <property type="match status" value="1"/>
</dbReference>
<dbReference type="Pfam" id="PF04613">
    <property type="entry name" value="LpxD"/>
    <property type="match status" value="1"/>
</dbReference>
<keyword evidence="4 7" id="KW-0677">Repeat</keyword>
<evidence type="ECO:0000256" key="7">
    <source>
        <dbReference type="HAMAP-Rule" id="MF_00523"/>
    </source>
</evidence>
<organism evidence="10 11">
    <name type="scientific">Thalassolituus hydrocarboniclasticus</name>
    <dbReference type="NCBI Taxonomy" id="2742796"/>
    <lineage>
        <taxon>Bacteria</taxon>
        <taxon>Pseudomonadati</taxon>
        <taxon>Pseudomonadota</taxon>
        <taxon>Gammaproteobacteria</taxon>
        <taxon>Oceanospirillales</taxon>
        <taxon>Oceanospirillaceae</taxon>
        <taxon>Thalassolituus</taxon>
    </lineage>
</organism>
<dbReference type="NCBIfam" id="NF002060">
    <property type="entry name" value="PRK00892.1"/>
    <property type="match status" value="1"/>
</dbReference>
<comment type="subunit">
    <text evidence="7">Homotrimer.</text>
</comment>
<feature type="active site" description="Proton acceptor" evidence="7">
    <location>
        <position position="240"/>
    </location>
</feature>
<comment type="pathway">
    <text evidence="7">Bacterial outer membrane biogenesis; LPS lipid A biosynthesis.</text>
</comment>
<evidence type="ECO:0000256" key="1">
    <source>
        <dbReference type="ARBA" id="ARBA00022516"/>
    </source>
</evidence>
<keyword evidence="5 7" id="KW-0443">Lipid metabolism</keyword>
<dbReference type="EC" id="2.3.1.191" evidence="7"/>
<dbReference type="NCBIfam" id="TIGR01853">
    <property type="entry name" value="lipid_A_lpxD"/>
    <property type="match status" value="1"/>
</dbReference>
<evidence type="ECO:0000256" key="5">
    <source>
        <dbReference type="ARBA" id="ARBA00023098"/>
    </source>
</evidence>
<proteinExistence type="inferred from homology"/>
<evidence type="ECO:0000259" key="8">
    <source>
        <dbReference type="Pfam" id="PF04613"/>
    </source>
</evidence>
<name>A0ABY6ABD2_9GAMM</name>
<dbReference type="EMBL" id="CP054475">
    <property type="protein sequence ID" value="UXD88168.1"/>
    <property type="molecule type" value="Genomic_DNA"/>
</dbReference>
<keyword evidence="1 7" id="KW-0444">Lipid biosynthesis</keyword>
<protein>
    <recommendedName>
        <fullName evidence="7">UDP-3-O-acylglucosamine N-acyltransferase</fullName>
        <ecNumber evidence="7">2.3.1.191</ecNumber>
    </recommendedName>
</protein>
<sequence length="342" mass="35322">MTMQLSLGELAQRLGAELIGDADTVIRGVNTLKDATATDVSFLANPSYRSQLSDSNAGAVIVGAKDAESVKGAALVVANPYLSFARVTQMFDNRPQPVRGVHPSAVVAASATLGADVSIAANVVIGEHCVIGDGCEIGANTVIGDHCVLGRDCLLRANVTLYHDVVLGERVQVHSGAVIGADGFGFAPDKGRWHKIAQLGGVRIGNDADIGANTCVDRGALGDTVIGNHVILDNLIQVAHNVQIGDGTAIAACTAIAGSASIGARCTIAGGAGIAGHLEICDGVHIAGMALISKSITEPGAWASGTAQMPLQDWRRSATRFRQLDSMAKRLQQLEKRHEGKA</sequence>
<dbReference type="GO" id="GO:0103118">
    <property type="term" value="F:UDP-3-O-[(3R)-3-hydroxyacyl]-glucosamine N-acyltransferase activity"/>
    <property type="evidence" value="ECO:0007669"/>
    <property type="project" value="UniProtKB-EC"/>
</dbReference>
<dbReference type="PANTHER" id="PTHR43378">
    <property type="entry name" value="UDP-3-O-ACYLGLUCOSAMINE N-ACYLTRANSFERASE"/>
    <property type="match status" value="1"/>
</dbReference>